<accession>A0A9P4NMF3</accession>
<dbReference type="EMBL" id="MU007058">
    <property type="protein sequence ID" value="KAF2427676.1"/>
    <property type="molecule type" value="Genomic_DNA"/>
</dbReference>
<dbReference type="AlphaFoldDB" id="A0A9P4NMF3"/>
<evidence type="ECO:0000256" key="1">
    <source>
        <dbReference type="SAM" id="SignalP"/>
    </source>
</evidence>
<evidence type="ECO:0000313" key="2">
    <source>
        <dbReference type="EMBL" id="KAF2427676.1"/>
    </source>
</evidence>
<sequence length="95" mass="9958">MVSSLLLSIVALLWSITFTSALSANSIPSSLNITAISASFGTSKLEYWQIPGFKAYRGTPGALTLSLGELSNATYSLTPSRTKGKAHNASAAQYS</sequence>
<evidence type="ECO:0000313" key="3">
    <source>
        <dbReference type="Proteomes" id="UP000800235"/>
    </source>
</evidence>
<dbReference type="Proteomes" id="UP000800235">
    <property type="component" value="Unassembled WGS sequence"/>
</dbReference>
<proteinExistence type="predicted"/>
<protein>
    <submittedName>
        <fullName evidence="2">Uncharacterized protein</fullName>
    </submittedName>
</protein>
<comment type="caution">
    <text evidence="2">The sequence shown here is derived from an EMBL/GenBank/DDBJ whole genome shotgun (WGS) entry which is preliminary data.</text>
</comment>
<organism evidence="2 3">
    <name type="scientific">Tothia fuscella</name>
    <dbReference type="NCBI Taxonomy" id="1048955"/>
    <lineage>
        <taxon>Eukaryota</taxon>
        <taxon>Fungi</taxon>
        <taxon>Dikarya</taxon>
        <taxon>Ascomycota</taxon>
        <taxon>Pezizomycotina</taxon>
        <taxon>Dothideomycetes</taxon>
        <taxon>Pleosporomycetidae</taxon>
        <taxon>Venturiales</taxon>
        <taxon>Cylindrosympodiaceae</taxon>
        <taxon>Tothia</taxon>
    </lineage>
</organism>
<dbReference type="OrthoDB" id="3223416at2759"/>
<feature type="signal peptide" evidence="1">
    <location>
        <begin position="1"/>
        <end position="21"/>
    </location>
</feature>
<keyword evidence="3" id="KW-1185">Reference proteome</keyword>
<name>A0A9P4NMF3_9PEZI</name>
<keyword evidence="1" id="KW-0732">Signal</keyword>
<reference evidence="2" key="1">
    <citation type="journal article" date="2020" name="Stud. Mycol.">
        <title>101 Dothideomycetes genomes: a test case for predicting lifestyles and emergence of pathogens.</title>
        <authorList>
            <person name="Haridas S."/>
            <person name="Albert R."/>
            <person name="Binder M."/>
            <person name="Bloem J."/>
            <person name="Labutti K."/>
            <person name="Salamov A."/>
            <person name="Andreopoulos B."/>
            <person name="Baker S."/>
            <person name="Barry K."/>
            <person name="Bills G."/>
            <person name="Bluhm B."/>
            <person name="Cannon C."/>
            <person name="Castanera R."/>
            <person name="Culley D."/>
            <person name="Daum C."/>
            <person name="Ezra D."/>
            <person name="Gonzalez J."/>
            <person name="Henrissat B."/>
            <person name="Kuo A."/>
            <person name="Liang C."/>
            <person name="Lipzen A."/>
            <person name="Lutzoni F."/>
            <person name="Magnuson J."/>
            <person name="Mondo S."/>
            <person name="Nolan M."/>
            <person name="Ohm R."/>
            <person name="Pangilinan J."/>
            <person name="Park H.-J."/>
            <person name="Ramirez L."/>
            <person name="Alfaro M."/>
            <person name="Sun H."/>
            <person name="Tritt A."/>
            <person name="Yoshinaga Y."/>
            <person name="Zwiers L.-H."/>
            <person name="Turgeon B."/>
            <person name="Goodwin S."/>
            <person name="Spatafora J."/>
            <person name="Crous P."/>
            <person name="Grigoriev I."/>
        </authorList>
    </citation>
    <scope>NUCLEOTIDE SEQUENCE</scope>
    <source>
        <strain evidence="2">CBS 130266</strain>
    </source>
</reference>
<gene>
    <name evidence="2" type="ORF">EJ08DRAFT_651273</name>
</gene>
<feature type="chain" id="PRO_5040139784" evidence="1">
    <location>
        <begin position="22"/>
        <end position="95"/>
    </location>
</feature>